<feature type="compositionally biased region" description="Polar residues" evidence="2">
    <location>
        <begin position="612"/>
        <end position="623"/>
    </location>
</feature>
<name>A0A8A3PNE7_9HELO</name>
<evidence type="ECO:0000256" key="1">
    <source>
        <dbReference type="SAM" id="Coils"/>
    </source>
</evidence>
<keyword evidence="4" id="KW-1185">Reference proteome</keyword>
<feature type="coiled-coil region" evidence="1">
    <location>
        <begin position="441"/>
        <end position="576"/>
    </location>
</feature>
<gene>
    <name evidence="3" type="ORF">DSL72_006232</name>
</gene>
<evidence type="ECO:0000313" key="3">
    <source>
        <dbReference type="EMBL" id="QSZ36356.1"/>
    </source>
</evidence>
<dbReference type="OrthoDB" id="3547079at2759"/>
<dbReference type="AlphaFoldDB" id="A0A8A3PNE7"/>
<sequence length="646" mass="72431">MLGQPFKSLAKKPVPSQGQVHDPGFHARYSHYDGYRLLNPYPQQGNLPPSSPIALQPLGLQSPSYSSPYPSPNANPGGVPLQRPNPPFHSSYTTPYPQNSIPPSSTLPSSQNPSVQNPSVPNPSVSTPVPPSKLQALPQSQSLESALDDADLESLKALLRASGNLYPHMRTTALRFLLGHKYVEEERKEGWTIEGLVDKGKVGGSSASVEKGKENLSIIGGGGKAREKSVNLGKAQIVPGKGLVIDLVSDDEDSSQQENVDRERNVGAERRLAKPWGEERQETQGITPKVWENEKQRNELEVEAAFAKEKVRRLEAELESIEEGQRKRKVEKELEEANQRTEQAQSAFAKEQRMRLSQEKVWMEDQHLIEHYKKGRMELKSLASAAQQYINVLETGCNASMLEMARAGTSSKRWTEMYEKIYDMGDKSSEIAQKSGSVENVNTLEEALMMEKKKRATVQAELEAAREEINIVIKNYESEWRQVESLQKQVSELEAKAIDSEKILNELKARNDTVECSLQVEKARSEWFKEQFADQQRITIDKEDLSTELKVEKVRREAAEKMVLEIEKKLKEITEKASNNESIKVCRDPGVGLKDKTEKALAEGKEEDLNGRAQSQGVASEPSSSKKRKLNPTLEEFWTEEGNYQI</sequence>
<dbReference type="EMBL" id="CP063411">
    <property type="protein sequence ID" value="QSZ36356.1"/>
    <property type="molecule type" value="Genomic_DNA"/>
</dbReference>
<keyword evidence="1" id="KW-0175">Coiled coil</keyword>
<feature type="region of interest" description="Disordered" evidence="2">
    <location>
        <begin position="322"/>
        <end position="350"/>
    </location>
</feature>
<feature type="compositionally biased region" description="Basic and acidic residues" evidence="2">
    <location>
        <begin position="330"/>
        <end position="339"/>
    </location>
</feature>
<feature type="compositionally biased region" description="Low complexity" evidence="2">
    <location>
        <begin position="108"/>
        <end position="127"/>
    </location>
</feature>
<feature type="compositionally biased region" description="Polar residues" evidence="2">
    <location>
        <begin position="88"/>
        <end position="107"/>
    </location>
</feature>
<reference evidence="3" key="1">
    <citation type="submission" date="2020-10" db="EMBL/GenBank/DDBJ databases">
        <title>Genome Sequence of Monilinia vaccinii-corymbosi Sheds Light on Mummy Berry Disease Infection of Blueberry and Mating Type.</title>
        <authorList>
            <person name="Yow A.G."/>
            <person name="Zhang Y."/>
            <person name="Bansal K."/>
            <person name="Eacker S.M."/>
            <person name="Sullivan S."/>
            <person name="Liachko I."/>
            <person name="Cubeta M.A."/>
            <person name="Rollins J.A."/>
            <person name="Ashrafi H."/>
        </authorList>
    </citation>
    <scope>NUCLEOTIDE SEQUENCE</scope>
    <source>
        <strain evidence="3">RL-1</strain>
    </source>
</reference>
<feature type="compositionally biased region" description="Basic and acidic residues" evidence="2">
    <location>
        <begin position="593"/>
        <end position="610"/>
    </location>
</feature>
<proteinExistence type="predicted"/>
<evidence type="ECO:0000256" key="2">
    <source>
        <dbReference type="SAM" id="MobiDB-lite"/>
    </source>
</evidence>
<feature type="region of interest" description="Disordered" evidence="2">
    <location>
        <begin position="1"/>
        <end position="142"/>
    </location>
</feature>
<dbReference type="Proteomes" id="UP000672032">
    <property type="component" value="Chromosome 7"/>
</dbReference>
<feature type="region of interest" description="Disordered" evidence="2">
    <location>
        <begin position="579"/>
        <end position="646"/>
    </location>
</feature>
<feature type="region of interest" description="Disordered" evidence="2">
    <location>
        <begin position="250"/>
        <end position="284"/>
    </location>
</feature>
<organism evidence="3 4">
    <name type="scientific">Monilinia vaccinii-corymbosi</name>
    <dbReference type="NCBI Taxonomy" id="61207"/>
    <lineage>
        <taxon>Eukaryota</taxon>
        <taxon>Fungi</taxon>
        <taxon>Dikarya</taxon>
        <taxon>Ascomycota</taxon>
        <taxon>Pezizomycotina</taxon>
        <taxon>Leotiomycetes</taxon>
        <taxon>Helotiales</taxon>
        <taxon>Sclerotiniaceae</taxon>
        <taxon>Monilinia</taxon>
    </lineage>
</organism>
<accession>A0A8A3PNE7</accession>
<evidence type="ECO:0000313" key="4">
    <source>
        <dbReference type="Proteomes" id="UP000672032"/>
    </source>
</evidence>
<protein>
    <submittedName>
        <fullName evidence="3">Uncharacterized protein</fullName>
    </submittedName>
</protein>
<feature type="compositionally biased region" description="Basic and acidic residues" evidence="2">
    <location>
        <begin position="259"/>
        <end position="282"/>
    </location>
</feature>